<accession>A0A9N9EEB6</accession>
<evidence type="ECO:0000313" key="2">
    <source>
        <dbReference type="Proteomes" id="UP000789572"/>
    </source>
</evidence>
<organism evidence="1 2">
    <name type="scientific">Paraglomus occultum</name>
    <dbReference type="NCBI Taxonomy" id="144539"/>
    <lineage>
        <taxon>Eukaryota</taxon>
        <taxon>Fungi</taxon>
        <taxon>Fungi incertae sedis</taxon>
        <taxon>Mucoromycota</taxon>
        <taxon>Glomeromycotina</taxon>
        <taxon>Glomeromycetes</taxon>
        <taxon>Paraglomerales</taxon>
        <taxon>Paraglomeraceae</taxon>
        <taxon>Paraglomus</taxon>
    </lineage>
</organism>
<sequence length="95" mass="11117">DVDKLREADAILDEYYTANVLFERSLFPLFKKCSRTKPTSYLFEGYLAKLFGLEVRHQSSLAFQIPEVDVLTSPTQIEKLRQLWLEDIRNCIDSE</sequence>
<dbReference type="AlphaFoldDB" id="A0A9N9EEB6"/>
<dbReference type="EMBL" id="CAJVPJ010006684">
    <property type="protein sequence ID" value="CAG8670501.1"/>
    <property type="molecule type" value="Genomic_DNA"/>
</dbReference>
<comment type="caution">
    <text evidence="1">The sequence shown here is derived from an EMBL/GenBank/DDBJ whole genome shotgun (WGS) entry which is preliminary data.</text>
</comment>
<gene>
    <name evidence="1" type="ORF">POCULU_LOCUS10944</name>
</gene>
<feature type="non-terminal residue" evidence="1">
    <location>
        <position position="1"/>
    </location>
</feature>
<feature type="non-terminal residue" evidence="1">
    <location>
        <position position="95"/>
    </location>
</feature>
<protein>
    <submittedName>
        <fullName evidence="1">5729_t:CDS:1</fullName>
    </submittedName>
</protein>
<dbReference type="OrthoDB" id="10416540at2759"/>
<keyword evidence="2" id="KW-1185">Reference proteome</keyword>
<reference evidence="1" key="1">
    <citation type="submission" date="2021-06" db="EMBL/GenBank/DDBJ databases">
        <authorList>
            <person name="Kallberg Y."/>
            <person name="Tangrot J."/>
            <person name="Rosling A."/>
        </authorList>
    </citation>
    <scope>NUCLEOTIDE SEQUENCE</scope>
    <source>
        <strain evidence="1">IA702</strain>
    </source>
</reference>
<dbReference type="Proteomes" id="UP000789572">
    <property type="component" value="Unassembled WGS sequence"/>
</dbReference>
<name>A0A9N9EEB6_9GLOM</name>
<proteinExistence type="predicted"/>
<evidence type="ECO:0000313" key="1">
    <source>
        <dbReference type="EMBL" id="CAG8670501.1"/>
    </source>
</evidence>